<proteinExistence type="predicted"/>
<evidence type="ECO:0000313" key="3">
    <source>
        <dbReference type="Proteomes" id="UP001054889"/>
    </source>
</evidence>
<name>A0AAV5FJ59_ELECO</name>
<dbReference type="InterPro" id="IPR026960">
    <property type="entry name" value="RVT-Znf"/>
</dbReference>
<dbReference type="PANTHER" id="PTHR36617:SF17">
    <property type="entry name" value="OS01G0114800 PROTEIN"/>
    <property type="match status" value="1"/>
</dbReference>
<comment type="caution">
    <text evidence="2">The sequence shown here is derived from an EMBL/GenBank/DDBJ whole genome shotgun (WGS) entry which is preliminary data.</text>
</comment>
<keyword evidence="3" id="KW-1185">Reference proteome</keyword>
<reference evidence="2" key="2">
    <citation type="submission" date="2021-12" db="EMBL/GenBank/DDBJ databases">
        <title>Resequencing data analysis of finger millet.</title>
        <authorList>
            <person name="Hatakeyama M."/>
            <person name="Aluri S."/>
            <person name="Balachadran M.T."/>
            <person name="Sivarajan S.R."/>
            <person name="Poveda L."/>
            <person name="Shimizu-Inatsugi R."/>
            <person name="Schlapbach R."/>
            <person name="Sreeman S.M."/>
            <person name="Shimizu K.K."/>
        </authorList>
    </citation>
    <scope>NUCLEOTIDE SEQUENCE</scope>
</reference>
<dbReference type="EMBL" id="BQKI01000086">
    <property type="protein sequence ID" value="GJN35066.1"/>
    <property type="molecule type" value="Genomic_DNA"/>
</dbReference>
<accession>A0AAV5FJ59</accession>
<dbReference type="AlphaFoldDB" id="A0AAV5FJ59"/>
<dbReference type="Proteomes" id="UP001054889">
    <property type="component" value="Unassembled WGS sequence"/>
</dbReference>
<protein>
    <recommendedName>
        <fullName evidence="1">Reverse transcriptase zinc-binding domain-containing protein</fullName>
    </recommendedName>
</protein>
<evidence type="ECO:0000259" key="1">
    <source>
        <dbReference type="Pfam" id="PF13966"/>
    </source>
</evidence>
<organism evidence="2 3">
    <name type="scientific">Eleusine coracana subsp. coracana</name>
    <dbReference type="NCBI Taxonomy" id="191504"/>
    <lineage>
        <taxon>Eukaryota</taxon>
        <taxon>Viridiplantae</taxon>
        <taxon>Streptophyta</taxon>
        <taxon>Embryophyta</taxon>
        <taxon>Tracheophyta</taxon>
        <taxon>Spermatophyta</taxon>
        <taxon>Magnoliopsida</taxon>
        <taxon>Liliopsida</taxon>
        <taxon>Poales</taxon>
        <taxon>Poaceae</taxon>
        <taxon>PACMAD clade</taxon>
        <taxon>Chloridoideae</taxon>
        <taxon>Cynodonteae</taxon>
        <taxon>Eleusininae</taxon>
        <taxon>Eleusine</taxon>
    </lineage>
</organism>
<dbReference type="PANTHER" id="PTHR36617">
    <property type="entry name" value="PROTEIN, PUTATIVE-RELATED"/>
    <property type="match status" value="1"/>
</dbReference>
<sequence>MKWFIKAINKIRKAFVWKGRDKVNGGSCLVAWDKVQRPLHLGGLGILNLEYMSWALQIRWLWLQKTDPNRPWKDLDIPIHSNATALFNIAIISQVGRGTQVQFWTDKWLFGCSLAEHAPLVVAAVPVRTRQQRLVADALTGLRWPTDIQGGLSMIGLYQYFQLWDALTEVELSADDDQLVWQFDSSGYFSSKAAYEAFFSGVITFEPWCWLWKAWAPAKYKVFLCLAIRNRCWTAALLSVACPILRSASSVIKMMKMFNISSPTVSSCRIFGFGS</sequence>
<evidence type="ECO:0000313" key="2">
    <source>
        <dbReference type="EMBL" id="GJN35066.1"/>
    </source>
</evidence>
<dbReference type="Pfam" id="PF13966">
    <property type="entry name" value="zf-RVT"/>
    <property type="match status" value="1"/>
</dbReference>
<gene>
    <name evidence="2" type="primary">gb23798</name>
    <name evidence="2" type="ORF">PR202_gb23798</name>
</gene>
<reference evidence="2" key="1">
    <citation type="journal article" date="2018" name="DNA Res.">
        <title>Multiple hybrid de novo genome assembly of finger millet, an orphan allotetraploid crop.</title>
        <authorList>
            <person name="Hatakeyama M."/>
            <person name="Aluri S."/>
            <person name="Balachadran M.T."/>
            <person name="Sivarajan S.R."/>
            <person name="Patrignani A."/>
            <person name="Gruter S."/>
            <person name="Poveda L."/>
            <person name="Shimizu-Inatsugi R."/>
            <person name="Baeten J."/>
            <person name="Francoijs K.J."/>
            <person name="Nataraja K.N."/>
            <person name="Reddy Y.A.N."/>
            <person name="Phadnis S."/>
            <person name="Ravikumar R.L."/>
            <person name="Schlapbach R."/>
            <person name="Sreeman S.M."/>
            <person name="Shimizu K.K."/>
        </authorList>
    </citation>
    <scope>NUCLEOTIDE SEQUENCE</scope>
</reference>
<feature type="domain" description="Reverse transcriptase zinc-binding" evidence="1">
    <location>
        <begin position="189"/>
        <end position="238"/>
    </location>
</feature>